<evidence type="ECO:0000259" key="9">
    <source>
        <dbReference type="SMART" id="SM00382"/>
    </source>
</evidence>
<dbReference type="FunFam" id="1.10.10.10:FF:000322">
    <property type="entry name" value="Probable disease resistance protein At1g63360"/>
    <property type="match status" value="1"/>
</dbReference>
<evidence type="ECO:0000256" key="2">
    <source>
        <dbReference type="ARBA" id="ARBA00022614"/>
    </source>
</evidence>
<feature type="region of interest" description="Disordered" evidence="8">
    <location>
        <begin position="1210"/>
        <end position="1244"/>
    </location>
</feature>
<protein>
    <recommendedName>
        <fullName evidence="9">AAA+ ATPase domain-containing protein</fullName>
    </recommendedName>
</protein>
<dbReference type="InterPro" id="IPR036388">
    <property type="entry name" value="WH-like_DNA-bd_sf"/>
</dbReference>
<keyword evidence="5" id="KW-0611">Plant defense</keyword>
<feature type="compositionally biased region" description="Basic and acidic residues" evidence="8">
    <location>
        <begin position="1464"/>
        <end position="1473"/>
    </location>
</feature>
<feature type="compositionally biased region" description="Polar residues" evidence="8">
    <location>
        <begin position="1215"/>
        <end position="1226"/>
    </location>
</feature>
<name>A0AAN7ECB9_QUERU</name>
<sequence>MEIAMESIKPIIEKIEENLLERIGQQIGYLIHLNSNVKNLKDQFQKLGDKRHGMQLEIDEAERNGEVMTPEVERWVQKVENISKGLQGFLEEDVKANTMCLDGWCPNLKWRYSLSRKAKKKTLEIDGLLKDGQFSRVCYRLPPQGIGSSGFKDFESRISIVKEVLKALRDNDINMIAICGMGGIGKTTMAKEVAKMAKDDNLFDEVAMAVVSQNQDDKKIQGQIAETLGLKLVEEYSQERARRLKMRITSSKSVLVILDDIWDAVNLDDVGIPYGGQHNRCKILLTSRSEDACNQMRSQKNFKIEVLSREEAWNLFGEMAGNCVDTPNLRPIAKDVAEECGGLPVALVTVGRALENKSEVEWSAALQQLKKSIPKNIHGLDSKVYSSIKLSYDYLKSDEAKSCFLLCCLFPEDYDIPIEYLVRYGVGQSLLEKIDNVGEARYRVHAIVEYLKRSFLLLDSEKEESVKMHDVVRDVAISIAENHGFLVQCNNEKEEWPEKETYEHSAISLVSEKLKRHPDGLVCPKLELLQLVCSRDTLQTLPANLFKGMTGLKVLSLRCMSFPSLPESIRVLQNLRALHLDFCKLTDVSAIGALRKLEILSFFCSNIKELPREMGNLGHLKVLDLSKCHALRRIPPGLLSSLSHLEELYMLGVHVHWEPMEGNKEGANASLAELVSLSNHLMALKIDIPNIEVLPKYILFKNQMIKFQIYVDERMYYHSAETNSYLFKNKLALRSEGMYYHSAERSYLFKNKLALRRCDIPKSLFAKCEILCLKEIKDLKNIAYELDKEGFQCLKVLEVIESKNVEYVIDATLHQTPCAAFPILESLDLSYLDNLKEIYHCQFPERSLTDAKLGCFSNLRSIRLSFCTQLKNVFSLSIARGLLQLQDLKIGGSLQMKEIFPKEGEDEEALDKIMFPQLTVIHLEWLKSLIGFCTGLGPVQLVQSSLNQEVGSSEIDKLTTSENAEVIDDVQQHTTSSDFLESTPLISHKLFSSTTILWPPNLEELWLNYDDSIEVLFDLEGLKVDNDRQGITILSKLKYLRVNISSKLAYTWKNVPRGIQGFQNLTSIQVSSCDHLIYLIPLSIAKLLVRLQSIDLSRCDAIKNIVQRDGEEEAANIIIFPKLSSLILTRLLNLVSFCIEAYSFEWPSIKDITLSRCYNLKTIGSETQNPRKLKKINTELDSRPHEPRIGSLGFLGQCLECVPRSKNYGPMAVSDQGTTNKSQRSYSVKKEGTLTKPKHPRASDISNPSKIWSLFPSDLIECLKNLESVDLKRCDSIEVIFQLEELNVEESHVAPVLDQLQELHLNGLSKLMHIWKKGPNRIMGFGNLRLLEVKKCNNLTNLFSPSIGKLLVMLREIKVIGCEKIEELLAIVEEEEEEEVLFYKVKSIWLEDLPNLQWFCKKENAFEWPSLKKIMVTGCPNLRTFVPTNLKTPKLEEVYEDKEFETPQWKGDLNATLEHIFKGKEKQVDHDIQQQEQTEEQVDHETQQQEKLRPMR</sequence>
<gene>
    <name evidence="10" type="ORF">RGQ29_003541</name>
</gene>
<accession>A0AAN7ECB9</accession>
<dbReference type="InterPro" id="IPR050905">
    <property type="entry name" value="Plant_NBS-LRR"/>
</dbReference>
<keyword evidence="4" id="KW-0547">Nucleotide-binding</keyword>
<dbReference type="Pfam" id="PF23247">
    <property type="entry name" value="LRR_RPS2"/>
    <property type="match status" value="3"/>
</dbReference>
<dbReference type="PANTHER" id="PTHR33463">
    <property type="entry name" value="NB-ARC DOMAIN-CONTAINING PROTEIN-RELATED"/>
    <property type="match status" value="1"/>
</dbReference>
<feature type="compositionally biased region" description="Basic and acidic residues" evidence="8">
    <location>
        <begin position="1481"/>
        <end position="1496"/>
    </location>
</feature>
<evidence type="ECO:0000256" key="4">
    <source>
        <dbReference type="ARBA" id="ARBA00022741"/>
    </source>
</evidence>
<evidence type="ECO:0000256" key="7">
    <source>
        <dbReference type="SAM" id="Coils"/>
    </source>
</evidence>
<dbReference type="Proteomes" id="UP001324115">
    <property type="component" value="Unassembled WGS sequence"/>
</dbReference>
<keyword evidence="7" id="KW-0175">Coiled coil</keyword>
<dbReference type="SUPFAM" id="SSF52058">
    <property type="entry name" value="L domain-like"/>
    <property type="match status" value="1"/>
</dbReference>
<dbReference type="InterPro" id="IPR027417">
    <property type="entry name" value="P-loop_NTPase"/>
</dbReference>
<dbReference type="InterPro" id="IPR003593">
    <property type="entry name" value="AAA+_ATPase"/>
</dbReference>
<dbReference type="InterPro" id="IPR055414">
    <property type="entry name" value="LRR_R13L4/SHOC2-like"/>
</dbReference>
<dbReference type="EMBL" id="JAXUIC010000010">
    <property type="protein sequence ID" value="KAK4567820.1"/>
    <property type="molecule type" value="Genomic_DNA"/>
</dbReference>
<feature type="domain" description="AAA+ ATPase" evidence="9">
    <location>
        <begin position="172"/>
        <end position="308"/>
    </location>
</feature>
<feature type="region of interest" description="Disordered" evidence="8">
    <location>
        <begin position="1464"/>
        <end position="1496"/>
    </location>
</feature>
<dbReference type="Pfam" id="PF00931">
    <property type="entry name" value="NB-ARC"/>
    <property type="match status" value="1"/>
</dbReference>
<dbReference type="Gene3D" id="3.40.50.300">
    <property type="entry name" value="P-loop containing nucleotide triphosphate hydrolases"/>
    <property type="match status" value="1"/>
</dbReference>
<dbReference type="SUPFAM" id="SSF52540">
    <property type="entry name" value="P-loop containing nucleoside triphosphate hydrolases"/>
    <property type="match status" value="1"/>
</dbReference>
<dbReference type="Gene3D" id="1.10.8.430">
    <property type="entry name" value="Helical domain of apoptotic protease-activating factors"/>
    <property type="match status" value="1"/>
</dbReference>
<evidence type="ECO:0000256" key="8">
    <source>
        <dbReference type="SAM" id="MobiDB-lite"/>
    </source>
</evidence>
<proteinExistence type="inferred from homology"/>
<comment type="similarity">
    <text evidence="1">Belongs to the disease resistance NB-LRR family.</text>
</comment>
<keyword evidence="3" id="KW-0677">Repeat</keyword>
<dbReference type="Pfam" id="PF23598">
    <property type="entry name" value="LRR_14"/>
    <property type="match status" value="1"/>
</dbReference>
<evidence type="ECO:0000256" key="6">
    <source>
        <dbReference type="ARBA" id="ARBA00022840"/>
    </source>
</evidence>
<feature type="coiled-coil region" evidence="7">
    <location>
        <begin position="30"/>
        <end position="64"/>
    </location>
</feature>
<evidence type="ECO:0000256" key="3">
    <source>
        <dbReference type="ARBA" id="ARBA00022737"/>
    </source>
</evidence>
<dbReference type="GO" id="GO:0005524">
    <property type="term" value="F:ATP binding"/>
    <property type="evidence" value="ECO:0007669"/>
    <property type="project" value="UniProtKB-KW"/>
</dbReference>
<dbReference type="InterPro" id="IPR032675">
    <property type="entry name" value="LRR_dom_sf"/>
</dbReference>
<dbReference type="GO" id="GO:0043531">
    <property type="term" value="F:ADP binding"/>
    <property type="evidence" value="ECO:0007669"/>
    <property type="project" value="InterPro"/>
</dbReference>
<keyword evidence="6" id="KW-0067">ATP-binding</keyword>
<organism evidence="10 11">
    <name type="scientific">Quercus rubra</name>
    <name type="common">Northern red oak</name>
    <name type="synonym">Quercus borealis</name>
    <dbReference type="NCBI Taxonomy" id="3512"/>
    <lineage>
        <taxon>Eukaryota</taxon>
        <taxon>Viridiplantae</taxon>
        <taxon>Streptophyta</taxon>
        <taxon>Embryophyta</taxon>
        <taxon>Tracheophyta</taxon>
        <taxon>Spermatophyta</taxon>
        <taxon>Magnoliopsida</taxon>
        <taxon>eudicotyledons</taxon>
        <taxon>Gunneridae</taxon>
        <taxon>Pentapetalae</taxon>
        <taxon>rosids</taxon>
        <taxon>fabids</taxon>
        <taxon>Fagales</taxon>
        <taxon>Fagaceae</taxon>
        <taxon>Quercus</taxon>
    </lineage>
</organism>
<reference evidence="10 11" key="1">
    <citation type="journal article" date="2023" name="G3 (Bethesda)">
        <title>A haplotype-resolved chromosome-scale genome for Quercus rubra L. provides insights into the genetics of adaptive traits for red oak species.</title>
        <authorList>
            <person name="Kapoor B."/>
            <person name="Jenkins J."/>
            <person name="Schmutz J."/>
            <person name="Zhebentyayeva T."/>
            <person name="Kuelheim C."/>
            <person name="Coggeshall M."/>
            <person name="Heim C."/>
            <person name="Lasky J.R."/>
            <person name="Leites L."/>
            <person name="Islam-Faridi N."/>
            <person name="Romero-Severson J."/>
            <person name="DeLeo V.L."/>
            <person name="Lucas S.M."/>
            <person name="Lazic D."/>
            <person name="Gailing O."/>
            <person name="Carlson J."/>
            <person name="Staton M."/>
        </authorList>
    </citation>
    <scope>NUCLEOTIDE SEQUENCE [LARGE SCALE GENOMIC DNA]</scope>
    <source>
        <strain evidence="10">Pseudo-F2</strain>
    </source>
</reference>
<dbReference type="SMART" id="SM00382">
    <property type="entry name" value="AAA"/>
    <property type="match status" value="1"/>
</dbReference>
<dbReference type="InterPro" id="IPR057135">
    <property type="entry name" value="At4g27190-like_LRR"/>
</dbReference>
<keyword evidence="11" id="KW-1185">Reference proteome</keyword>
<keyword evidence="2" id="KW-0433">Leucine-rich repeat</keyword>
<dbReference type="GO" id="GO:0006952">
    <property type="term" value="P:defense response"/>
    <property type="evidence" value="ECO:0007669"/>
    <property type="project" value="UniProtKB-KW"/>
</dbReference>
<dbReference type="Gene3D" id="1.10.10.10">
    <property type="entry name" value="Winged helix-like DNA-binding domain superfamily/Winged helix DNA-binding domain"/>
    <property type="match status" value="1"/>
</dbReference>
<dbReference type="SUPFAM" id="SSF52047">
    <property type="entry name" value="RNI-like"/>
    <property type="match status" value="1"/>
</dbReference>
<dbReference type="EMBL" id="JAXUIC010000010">
    <property type="protein sequence ID" value="KAK4567819.1"/>
    <property type="molecule type" value="Genomic_DNA"/>
</dbReference>
<dbReference type="FunFam" id="3.40.50.300:FF:001091">
    <property type="entry name" value="Probable disease resistance protein At1g61300"/>
    <property type="match status" value="1"/>
</dbReference>
<evidence type="ECO:0000313" key="11">
    <source>
        <dbReference type="Proteomes" id="UP001324115"/>
    </source>
</evidence>
<evidence type="ECO:0000256" key="1">
    <source>
        <dbReference type="ARBA" id="ARBA00008894"/>
    </source>
</evidence>
<dbReference type="PANTHER" id="PTHR33463:SF203">
    <property type="entry name" value="AAA+ ATPASE DOMAIN-CONTAINING PROTEIN"/>
    <property type="match status" value="1"/>
</dbReference>
<comment type="caution">
    <text evidence="10">The sequence shown here is derived from an EMBL/GenBank/DDBJ whole genome shotgun (WGS) entry which is preliminary data.</text>
</comment>
<dbReference type="PRINTS" id="PR00364">
    <property type="entry name" value="DISEASERSIST"/>
</dbReference>
<dbReference type="InterPro" id="IPR042197">
    <property type="entry name" value="Apaf_helical"/>
</dbReference>
<dbReference type="Gene3D" id="3.80.10.10">
    <property type="entry name" value="Ribonuclease Inhibitor"/>
    <property type="match status" value="3"/>
</dbReference>
<evidence type="ECO:0000256" key="5">
    <source>
        <dbReference type="ARBA" id="ARBA00022821"/>
    </source>
</evidence>
<dbReference type="InterPro" id="IPR002182">
    <property type="entry name" value="NB-ARC"/>
</dbReference>
<evidence type="ECO:0000313" key="10">
    <source>
        <dbReference type="EMBL" id="KAK4567820.1"/>
    </source>
</evidence>